<feature type="compositionally biased region" description="Polar residues" evidence="1">
    <location>
        <begin position="46"/>
        <end position="56"/>
    </location>
</feature>
<comment type="caution">
    <text evidence="2">The sequence shown here is derived from an EMBL/GenBank/DDBJ whole genome shotgun (WGS) entry which is preliminary data.</text>
</comment>
<gene>
    <name evidence="2" type="ORF">PLEPLA_LOCUS26836</name>
</gene>
<feature type="compositionally biased region" description="Low complexity" evidence="1">
    <location>
        <begin position="92"/>
        <end position="107"/>
    </location>
</feature>
<evidence type="ECO:0000313" key="2">
    <source>
        <dbReference type="EMBL" id="CAB1438981.1"/>
    </source>
</evidence>
<keyword evidence="3" id="KW-1185">Reference proteome</keyword>
<accession>A0A9N7UYU8</accession>
<dbReference type="Proteomes" id="UP001153269">
    <property type="component" value="Unassembled WGS sequence"/>
</dbReference>
<sequence length="118" mass="12846">MWISGPLQWEEVSVWIPPPVARGGTKHIELQMMEFKPCGGRRPSGTPHTHFSPQTSCASRSDAAKWVMVHERLQKSAPDLNTCGTLEEDTEASLSSSSSGEMENLLLQTPPGSEITGV</sequence>
<name>A0A9N7UYU8_PLEPL</name>
<evidence type="ECO:0000256" key="1">
    <source>
        <dbReference type="SAM" id="MobiDB-lite"/>
    </source>
</evidence>
<dbReference type="EMBL" id="CADEAL010002223">
    <property type="protein sequence ID" value="CAB1438981.1"/>
    <property type="molecule type" value="Genomic_DNA"/>
</dbReference>
<proteinExistence type="predicted"/>
<dbReference type="AlphaFoldDB" id="A0A9N7UYU8"/>
<evidence type="ECO:0000313" key="3">
    <source>
        <dbReference type="Proteomes" id="UP001153269"/>
    </source>
</evidence>
<reference evidence="2" key="1">
    <citation type="submission" date="2020-03" db="EMBL/GenBank/DDBJ databases">
        <authorList>
            <person name="Weist P."/>
        </authorList>
    </citation>
    <scope>NUCLEOTIDE SEQUENCE</scope>
</reference>
<feature type="region of interest" description="Disordered" evidence="1">
    <location>
        <begin position="78"/>
        <end position="118"/>
    </location>
</feature>
<organism evidence="2 3">
    <name type="scientific">Pleuronectes platessa</name>
    <name type="common">European plaice</name>
    <dbReference type="NCBI Taxonomy" id="8262"/>
    <lineage>
        <taxon>Eukaryota</taxon>
        <taxon>Metazoa</taxon>
        <taxon>Chordata</taxon>
        <taxon>Craniata</taxon>
        <taxon>Vertebrata</taxon>
        <taxon>Euteleostomi</taxon>
        <taxon>Actinopterygii</taxon>
        <taxon>Neopterygii</taxon>
        <taxon>Teleostei</taxon>
        <taxon>Neoteleostei</taxon>
        <taxon>Acanthomorphata</taxon>
        <taxon>Carangaria</taxon>
        <taxon>Pleuronectiformes</taxon>
        <taxon>Pleuronectoidei</taxon>
        <taxon>Pleuronectidae</taxon>
        <taxon>Pleuronectes</taxon>
    </lineage>
</organism>
<feature type="region of interest" description="Disordered" evidence="1">
    <location>
        <begin position="36"/>
        <end position="56"/>
    </location>
</feature>
<protein>
    <submittedName>
        <fullName evidence="2">Uncharacterized protein</fullName>
    </submittedName>
</protein>